<organism evidence="1">
    <name type="scientific">Hahella chejuensis</name>
    <dbReference type="NCBI Taxonomy" id="158327"/>
    <lineage>
        <taxon>Bacteria</taxon>
        <taxon>Pseudomonadati</taxon>
        <taxon>Pseudomonadota</taxon>
        <taxon>Gammaproteobacteria</taxon>
        <taxon>Oceanospirillales</taxon>
        <taxon>Hahellaceae</taxon>
        <taxon>Hahella</taxon>
    </lineage>
</organism>
<proteinExistence type="predicted"/>
<evidence type="ECO:0008006" key="2">
    <source>
        <dbReference type="Google" id="ProtNLM"/>
    </source>
</evidence>
<dbReference type="InterPro" id="IPR026988">
    <property type="entry name" value="YaaC-like"/>
</dbReference>
<protein>
    <recommendedName>
        <fullName evidence="2">YaaC-like Protein</fullName>
    </recommendedName>
</protein>
<reference evidence="1" key="1">
    <citation type="submission" date="2012-02" db="EMBL/GenBank/DDBJ databases">
        <title>Chejuenolide biosynthetic gene cluster.</title>
        <authorList>
            <person name="Han J.W."/>
            <person name="Ng B.G."/>
            <person name="Kim B.S."/>
        </authorList>
    </citation>
    <scope>NUCLEOTIDE SEQUENCE</scope>
    <source>
        <strain evidence="1">MB-1084</strain>
    </source>
</reference>
<dbReference type="Pfam" id="PF14175">
    <property type="entry name" value="YaaC"/>
    <property type="match status" value="1"/>
</dbReference>
<name>W6JRZ0_9GAMM</name>
<sequence>MEDIMKKELRHREVALYKYNKIRYSFVPLSVGELPILTSDPWSFLSSKLQILLPKKRGNNRLKIERAIYYSGLAEDFYRAANSVPLPAKSALLYYGMLDLVKCYLSLHDVPLESSHEHHGLILPIKNEQVVEVKGKMKGVVNIFLEFSCLLGKNIDRVHRIKFNQALSHVPEIHSIYTSLGHINKRKLLPVDIEFLITQKKDKLYTEISYKKEQEEKVNIEKFLTGERRKYFKKIKADNEKIIYHSRQKKITRENIHIIYKNTLNEYKKLEIVPILTRQGYRYYVDLIPGYLPHLSYTLLAMFYLGGAARYRPLEIKSLLMGELRPLVSEFVSLSPKQFLYQMVSLITSKECLIPFASI</sequence>
<accession>W6JRZ0</accession>
<evidence type="ECO:0000313" key="1">
    <source>
        <dbReference type="EMBL" id="CCG06129.1"/>
    </source>
</evidence>
<dbReference type="EMBL" id="HE664023">
    <property type="protein sequence ID" value="CCG06129.1"/>
    <property type="molecule type" value="Genomic_DNA"/>
</dbReference>
<dbReference type="AlphaFoldDB" id="W6JRZ0"/>